<organism evidence="1 2">
    <name type="scientific">Gemmiger formicilis</name>
    <dbReference type="NCBI Taxonomy" id="745368"/>
    <lineage>
        <taxon>Bacteria</taxon>
        <taxon>Bacillati</taxon>
        <taxon>Bacillota</taxon>
        <taxon>Clostridia</taxon>
        <taxon>Eubacteriales</taxon>
        <taxon>Gemmiger</taxon>
    </lineage>
</organism>
<keyword evidence="2" id="KW-1185">Reference proteome</keyword>
<dbReference type="EMBL" id="FUYF01000002">
    <property type="protein sequence ID" value="SKA75365.1"/>
    <property type="molecule type" value="Genomic_DNA"/>
</dbReference>
<dbReference type="Pfam" id="PF14305">
    <property type="entry name" value="ATPgrasp_TupA"/>
    <property type="match status" value="1"/>
</dbReference>
<reference evidence="1 2" key="1">
    <citation type="submission" date="2017-02" db="EMBL/GenBank/DDBJ databases">
        <authorList>
            <person name="Peterson S.W."/>
        </authorList>
    </citation>
    <scope>NUCLEOTIDE SEQUENCE [LARGE SCALE GENOMIC DNA]</scope>
    <source>
        <strain evidence="1 2">ATCC 27749</strain>
    </source>
</reference>
<dbReference type="STRING" id="745368.SAMN02745178_00417"/>
<evidence type="ECO:0000313" key="1">
    <source>
        <dbReference type="EMBL" id="SKA75365.1"/>
    </source>
</evidence>
<name>A0A1T4WEN0_9FIRM</name>
<protein>
    <submittedName>
        <fullName evidence="1">TupA-like ATPgrasp</fullName>
    </submittedName>
</protein>
<dbReference type="Proteomes" id="UP000190286">
    <property type="component" value="Unassembled WGS sequence"/>
</dbReference>
<sequence length="371" mass="43157">MEEMNELTAEERARILQHELEAVYGSSSYKIGRAVTWLPRHAKKALAYLAHNGPTISAKYLYTYAKYHKVANKEYAYWACLQKKDYPEALKKWFQETNYTHTPLDLEHPKTFSEKTQWLKLYGGFEDVYPLVDKYAVREWVKEKIGEEYLIPLLGVWDRFDDIDFDKLPDKFMLKVNHGAGWNIAVQDKSKFDKADAKRKIEGWLKLNYCYLMGGLDVQYIHIKPRIIAEKFIENDGGDLYDYKIFCFNGEPKIILHIEERYTDKEERMFFLDTDWNQLPFNINVPLELDADLPRPANLEKMLDIARTLSQGYTAVRVDLYSLNDGSIKFGEMTFTTESGISRWHPESANDFMGSLIHLPGVDDAPAEGNA</sequence>
<gene>
    <name evidence="1" type="ORF">SAMN02745178_00417</name>
</gene>
<dbReference type="OrthoDB" id="9791827at2"/>
<evidence type="ECO:0000313" key="2">
    <source>
        <dbReference type="Proteomes" id="UP000190286"/>
    </source>
</evidence>
<dbReference type="AlphaFoldDB" id="A0A1T4WEN0"/>
<dbReference type="InterPro" id="IPR029465">
    <property type="entry name" value="ATPgrasp_TupA"/>
</dbReference>
<proteinExistence type="predicted"/>
<accession>A0A1T4WEN0</accession>
<dbReference type="RefSeq" id="WP_078783432.1">
    <property type="nucleotide sequence ID" value="NZ_FUYF01000002.1"/>
</dbReference>
<dbReference type="GeneID" id="93336910"/>